<organism evidence="9 10">
    <name type="scientific">Paraburkholderia sejongensis</name>
    <dbReference type="NCBI Taxonomy" id="2886946"/>
    <lineage>
        <taxon>Bacteria</taxon>
        <taxon>Pseudomonadati</taxon>
        <taxon>Pseudomonadota</taxon>
        <taxon>Betaproteobacteria</taxon>
        <taxon>Burkholderiales</taxon>
        <taxon>Burkholderiaceae</taxon>
        <taxon>Paraburkholderia</taxon>
    </lineage>
</organism>
<accession>A0ABS8K403</accession>
<evidence type="ECO:0000256" key="3">
    <source>
        <dbReference type="ARBA" id="ARBA00022840"/>
    </source>
</evidence>
<evidence type="ECO:0000256" key="1">
    <source>
        <dbReference type="ARBA" id="ARBA00022598"/>
    </source>
</evidence>
<comment type="similarity">
    <text evidence="7">Belongs to the class-I aminoacyl-tRNA synthetase family.</text>
</comment>
<dbReference type="PROSITE" id="PS00178">
    <property type="entry name" value="AA_TRNA_LIGASE_I"/>
    <property type="match status" value="1"/>
</dbReference>
<dbReference type="GO" id="GO:0004825">
    <property type="term" value="F:methionine-tRNA ligase activity"/>
    <property type="evidence" value="ECO:0007669"/>
    <property type="project" value="UniProtKB-EC"/>
</dbReference>
<keyword evidence="5 7" id="KW-0030">Aminoacyl-tRNA synthetase</keyword>
<dbReference type="EMBL" id="JAJITD010000021">
    <property type="protein sequence ID" value="MCC8396882.1"/>
    <property type="molecule type" value="Genomic_DNA"/>
</dbReference>
<evidence type="ECO:0000256" key="6">
    <source>
        <dbReference type="ARBA" id="ARBA00047364"/>
    </source>
</evidence>
<proteinExistence type="inferred from homology"/>
<dbReference type="InterPro" id="IPR015413">
    <property type="entry name" value="Methionyl/Leucyl_tRNA_Synth"/>
</dbReference>
<reference evidence="9 10" key="1">
    <citation type="submission" date="2021-11" db="EMBL/GenBank/DDBJ databases">
        <authorList>
            <person name="Oh E.-T."/>
            <person name="Kim S.-B."/>
        </authorList>
    </citation>
    <scope>NUCLEOTIDE SEQUENCE [LARGE SCALE GENOMIC DNA]</scope>
    <source>
        <strain evidence="9 10">MMS20-SJTR3</strain>
    </source>
</reference>
<keyword evidence="2 7" id="KW-0547">Nucleotide-binding</keyword>
<keyword evidence="10" id="KW-1185">Reference proteome</keyword>
<dbReference type="Gene3D" id="3.40.50.620">
    <property type="entry name" value="HUPs"/>
    <property type="match status" value="1"/>
</dbReference>
<evidence type="ECO:0000313" key="9">
    <source>
        <dbReference type="EMBL" id="MCC8396882.1"/>
    </source>
</evidence>
<protein>
    <submittedName>
        <fullName evidence="9">Methionine--tRNA ligase</fullName>
        <ecNumber evidence="9">6.1.1.10</ecNumber>
    </submittedName>
</protein>
<comment type="catalytic activity">
    <reaction evidence="6">
        <text>tRNA(Met) + L-methionine + ATP = L-methionyl-tRNA(Met) + AMP + diphosphate</text>
        <dbReference type="Rhea" id="RHEA:13481"/>
        <dbReference type="Rhea" id="RHEA-COMP:9667"/>
        <dbReference type="Rhea" id="RHEA-COMP:9698"/>
        <dbReference type="ChEBI" id="CHEBI:30616"/>
        <dbReference type="ChEBI" id="CHEBI:33019"/>
        <dbReference type="ChEBI" id="CHEBI:57844"/>
        <dbReference type="ChEBI" id="CHEBI:78442"/>
        <dbReference type="ChEBI" id="CHEBI:78530"/>
        <dbReference type="ChEBI" id="CHEBI:456215"/>
        <dbReference type="EC" id="6.1.1.10"/>
    </reaction>
</comment>
<evidence type="ECO:0000313" key="10">
    <source>
        <dbReference type="Proteomes" id="UP001431019"/>
    </source>
</evidence>
<evidence type="ECO:0000256" key="2">
    <source>
        <dbReference type="ARBA" id="ARBA00022741"/>
    </source>
</evidence>
<dbReference type="InterPro" id="IPR029038">
    <property type="entry name" value="MetRS_Zn"/>
</dbReference>
<keyword evidence="4 7" id="KW-0648">Protein biosynthesis</keyword>
<evidence type="ECO:0000256" key="7">
    <source>
        <dbReference type="RuleBase" id="RU363039"/>
    </source>
</evidence>
<evidence type="ECO:0000256" key="5">
    <source>
        <dbReference type="ARBA" id="ARBA00023146"/>
    </source>
</evidence>
<evidence type="ECO:0000259" key="8">
    <source>
        <dbReference type="Pfam" id="PF09334"/>
    </source>
</evidence>
<dbReference type="InterPro" id="IPR023458">
    <property type="entry name" value="Met-tRNA_ligase_1"/>
</dbReference>
<dbReference type="InterPro" id="IPR014729">
    <property type="entry name" value="Rossmann-like_a/b/a_fold"/>
</dbReference>
<evidence type="ECO:0000256" key="4">
    <source>
        <dbReference type="ARBA" id="ARBA00022917"/>
    </source>
</evidence>
<dbReference type="PANTHER" id="PTHR45765:SF1">
    <property type="entry name" value="METHIONINE--TRNA LIGASE, CYTOPLASMIC"/>
    <property type="match status" value="1"/>
</dbReference>
<dbReference type="InterPro" id="IPR001412">
    <property type="entry name" value="aa-tRNA-synth_I_CS"/>
</dbReference>
<feature type="domain" description="Methionyl/Leucyl tRNA synthetase" evidence="8">
    <location>
        <begin position="21"/>
        <end position="396"/>
    </location>
</feature>
<dbReference type="PANTHER" id="PTHR45765">
    <property type="entry name" value="METHIONINE--TRNA LIGASE"/>
    <property type="match status" value="1"/>
</dbReference>
<comment type="caution">
    <text evidence="9">The sequence shown here is derived from an EMBL/GenBank/DDBJ whole genome shotgun (WGS) entry which is preliminary data.</text>
</comment>
<dbReference type="Proteomes" id="UP001431019">
    <property type="component" value="Unassembled WGS sequence"/>
</dbReference>
<name>A0ABS8K403_9BURK</name>
<keyword evidence="1 7" id="KW-0436">Ligase</keyword>
<dbReference type="SUPFAM" id="SSF52374">
    <property type="entry name" value="Nucleotidylyl transferase"/>
    <property type="match status" value="1"/>
</dbReference>
<dbReference type="RefSeq" id="WP_230513158.1">
    <property type="nucleotide sequence ID" value="NZ_JAJITD010000021.1"/>
</dbReference>
<gene>
    <name evidence="9" type="ORF">LJ656_30345</name>
</gene>
<dbReference type="NCBIfam" id="NF008863">
    <property type="entry name" value="PRK11893.2-5"/>
    <property type="match status" value="1"/>
</dbReference>
<dbReference type="Gene3D" id="2.20.28.20">
    <property type="entry name" value="Methionyl-tRNA synthetase, Zn-domain"/>
    <property type="match status" value="1"/>
</dbReference>
<keyword evidence="3 7" id="KW-0067">ATP-binding</keyword>
<sequence length="545" mass="60592">MDTTVNSSRRKFFLMPIPPTPNGRLHLGHIAGPYLRMDMLCRYLRSQGHHVRVVSAVDGFDSYVLWKGLQETRPPKEVCRDYHAQIARDLAALDIEVDDFLDLVQGPYALSHADNARRAVETLVASGCTETIIEKVLYSRATGRYLAGAWLTGQCPQCEAPAAGYFCEACGAHFRPESMLHPNPRMGDADLEWRETENLFLRVPDEAELVRRLQSAGAPEKFIAVVLRFLSRERGLVRLTAPGDWGVAWPADRWGNPRVLFEAGWEYGLTCGERYAQMEGGEDHPMVHGSDVTTLVSFGIDNAVLLLAGSVAVMNALPERQPFDHVLTNYFYNLQGSKFSTSRLHVVWAADIVDMTPASSDAVRYFLARESPEEQTTNFDVGDFIRFVNDDLAVTMQARIDAAWETLARGPQREWSISTSVAERFEASSSTLDHAFRLDAVSVRAACAVLLAWVGLPRVDLGSPEEAYGWLKGLAYFAAPVMPRLAVELWRALGHEGMPLRREVLCASTPHVQGNFRTWFSPLSLELLSPCLPASLSLDGVESHA</sequence>
<dbReference type="Pfam" id="PF09334">
    <property type="entry name" value="tRNA-synt_1g"/>
    <property type="match status" value="1"/>
</dbReference>
<dbReference type="EC" id="6.1.1.10" evidence="9"/>